<dbReference type="InterPro" id="IPR036615">
    <property type="entry name" value="Mur_ligase_C_dom_sf"/>
</dbReference>
<evidence type="ECO:0000313" key="12">
    <source>
        <dbReference type="EMBL" id="KKN59428.1"/>
    </source>
</evidence>
<keyword evidence="9" id="KW-0289">Folate biosynthesis</keyword>
<feature type="domain" description="Mur ligase central" evidence="11">
    <location>
        <begin position="48"/>
        <end position="217"/>
    </location>
</feature>
<evidence type="ECO:0000256" key="8">
    <source>
        <dbReference type="ARBA" id="ARBA00022842"/>
    </source>
</evidence>
<keyword evidence="6" id="KW-0547">Nucleotide-binding</keyword>
<dbReference type="GO" id="GO:0005524">
    <property type="term" value="F:ATP binding"/>
    <property type="evidence" value="ECO:0007669"/>
    <property type="project" value="UniProtKB-KW"/>
</dbReference>
<dbReference type="GO" id="GO:0046872">
    <property type="term" value="F:metal ion binding"/>
    <property type="evidence" value="ECO:0007669"/>
    <property type="project" value="UniProtKB-KW"/>
</dbReference>
<gene>
    <name evidence="12" type="ORF">LCGC14_0542050</name>
</gene>
<evidence type="ECO:0000256" key="9">
    <source>
        <dbReference type="ARBA" id="ARBA00022909"/>
    </source>
</evidence>
<protein>
    <submittedName>
        <fullName evidence="12">Uncharacterized protein</fullName>
    </submittedName>
</protein>
<dbReference type="Gene3D" id="3.90.190.20">
    <property type="entry name" value="Mur ligase, C-terminal domain"/>
    <property type="match status" value="1"/>
</dbReference>
<evidence type="ECO:0000256" key="7">
    <source>
        <dbReference type="ARBA" id="ARBA00022840"/>
    </source>
</evidence>
<dbReference type="InterPro" id="IPR013221">
    <property type="entry name" value="Mur_ligase_cen"/>
</dbReference>
<evidence type="ECO:0000259" key="11">
    <source>
        <dbReference type="Pfam" id="PF08245"/>
    </source>
</evidence>
<feature type="domain" description="Mur ligase C-terminal" evidence="10">
    <location>
        <begin position="289"/>
        <end position="411"/>
    </location>
</feature>
<evidence type="ECO:0000256" key="2">
    <source>
        <dbReference type="ARBA" id="ARBA00008276"/>
    </source>
</evidence>
<reference evidence="12" key="1">
    <citation type="journal article" date="2015" name="Nature">
        <title>Complex archaea that bridge the gap between prokaryotes and eukaryotes.</title>
        <authorList>
            <person name="Spang A."/>
            <person name="Saw J.H."/>
            <person name="Jorgensen S.L."/>
            <person name="Zaremba-Niedzwiedzka K."/>
            <person name="Martijn J."/>
            <person name="Lind A.E."/>
            <person name="van Eijk R."/>
            <person name="Schleper C."/>
            <person name="Guy L."/>
            <person name="Ettema T.J."/>
        </authorList>
    </citation>
    <scope>NUCLEOTIDE SEQUENCE</scope>
</reference>
<keyword evidence="7" id="KW-0067">ATP-binding</keyword>
<sequence>MRFQTLPQWLKWQESLHFTDVDPGLERVGLVWQQLGGTSKLPFTVITIAGTNGKGSSVAMLESILRTAGYRTGTYTSPHLLQYNERICINGQPCDDQTICQSFERIDKARVDTSLTYFEFATLAAADIFGRNNIDIAILEVGMGGRLDAVNLFDTDIALITPIALDHTAWLGTTREAIGFEKAGIIREDKPVVCSENQPPQSLVAHATSLQSPMYLAGGEFNIDIDQHQWHWSNNHTQLQNLPLPALAGAYQLQNASAVLQVISLLNDQDYDIAEEAIKKGLTTVQLAGRFQQIHGDITTILDVTHNQQGAENLAKLLVEIPCKGETFAVLSMLKDKDVVAVASILKPVIDTWYVSGLEGSRGMTSDVLAAQLSNIIDESKIKPFPTVIEAYQQAINSAQKGDRVLVFGSFHTVEAVLNARI</sequence>
<dbReference type="PIRSF" id="PIRSF001563">
    <property type="entry name" value="Folylpolyglu_synth"/>
    <property type="match status" value="1"/>
</dbReference>
<dbReference type="InterPro" id="IPR036565">
    <property type="entry name" value="Mur-like_cat_sf"/>
</dbReference>
<keyword evidence="4" id="KW-0436">Ligase</keyword>
<comment type="cofactor">
    <cofactor evidence="1">
        <name>Mg(2+)</name>
        <dbReference type="ChEBI" id="CHEBI:18420"/>
    </cofactor>
</comment>
<dbReference type="InterPro" id="IPR001645">
    <property type="entry name" value="Folylpolyglutamate_synth"/>
</dbReference>
<accession>A0A0F9V0P3</accession>
<dbReference type="NCBIfam" id="TIGR01499">
    <property type="entry name" value="folC"/>
    <property type="match status" value="1"/>
</dbReference>
<dbReference type="PANTHER" id="PTHR11136:SF0">
    <property type="entry name" value="DIHYDROFOLATE SYNTHETASE-RELATED"/>
    <property type="match status" value="1"/>
</dbReference>
<dbReference type="GO" id="GO:0046656">
    <property type="term" value="P:folic acid biosynthetic process"/>
    <property type="evidence" value="ECO:0007669"/>
    <property type="project" value="UniProtKB-KW"/>
</dbReference>
<dbReference type="SUPFAM" id="SSF53623">
    <property type="entry name" value="MurD-like peptide ligases, catalytic domain"/>
    <property type="match status" value="1"/>
</dbReference>
<evidence type="ECO:0000256" key="6">
    <source>
        <dbReference type="ARBA" id="ARBA00022741"/>
    </source>
</evidence>
<dbReference type="GO" id="GO:0005737">
    <property type="term" value="C:cytoplasm"/>
    <property type="evidence" value="ECO:0007669"/>
    <property type="project" value="TreeGrafter"/>
</dbReference>
<comment type="similarity">
    <text evidence="2">Belongs to the folylpolyglutamate synthase family.</text>
</comment>
<dbReference type="PROSITE" id="PS01011">
    <property type="entry name" value="FOLYLPOLYGLU_SYNT_1"/>
    <property type="match status" value="1"/>
</dbReference>
<dbReference type="FunFam" id="3.40.1190.10:FF:000004">
    <property type="entry name" value="Dihydrofolate synthase/folylpolyglutamate synthase"/>
    <property type="match status" value="1"/>
</dbReference>
<evidence type="ECO:0000256" key="5">
    <source>
        <dbReference type="ARBA" id="ARBA00022723"/>
    </source>
</evidence>
<dbReference type="InterPro" id="IPR018109">
    <property type="entry name" value="Folylpolyglutamate_synth_CS"/>
</dbReference>
<dbReference type="Pfam" id="PF08245">
    <property type="entry name" value="Mur_ligase_M"/>
    <property type="match status" value="1"/>
</dbReference>
<proteinExistence type="inferred from homology"/>
<comment type="caution">
    <text evidence="12">The sequence shown here is derived from an EMBL/GenBank/DDBJ whole genome shotgun (WGS) entry which is preliminary data.</text>
</comment>
<dbReference type="InterPro" id="IPR004101">
    <property type="entry name" value="Mur_ligase_C"/>
</dbReference>
<dbReference type="GO" id="GO:0008841">
    <property type="term" value="F:dihydrofolate synthase activity"/>
    <property type="evidence" value="ECO:0007669"/>
    <property type="project" value="TreeGrafter"/>
</dbReference>
<name>A0A0F9V0P3_9ZZZZ</name>
<keyword evidence="8" id="KW-0460">Magnesium</keyword>
<evidence type="ECO:0000256" key="3">
    <source>
        <dbReference type="ARBA" id="ARBA00011245"/>
    </source>
</evidence>
<dbReference type="Pfam" id="PF02875">
    <property type="entry name" value="Mur_ligase_C"/>
    <property type="match status" value="1"/>
</dbReference>
<dbReference type="NCBIfam" id="NF008101">
    <property type="entry name" value="PRK10846.1"/>
    <property type="match status" value="1"/>
</dbReference>
<evidence type="ECO:0000256" key="4">
    <source>
        <dbReference type="ARBA" id="ARBA00022598"/>
    </source>
</evidence>
<organism evidence="12">
    <name type="scientific">marine sediment metagenome</name>
    <dbReference type="NCBI Taxonomy" id="412755"/>
    <lineage>
        <taxon>unclassified sequences</taxon>
        <taxon>metagenomes</taxon>
        <taxon>ecological metagenomes</taxon>
    </lineage>
</organism>
<dbReference type="GO" id="GO:0004326">
    <property type="term" value="F:tetrahydrofolylpolyglutamate synthase activity"/>
    <property type="evidence" value="ECO:0007669"/>
    <property type="project" value="InterPro"/>
</dbReference>
<comment type="subunit">
    <text evidence="3">Monomer.</text>
</comment>
<dbReference type="Gene3D" id="3.40.1190.10">
    <property type="entry name" value="Mur-like, catalytic domain"/>
    <property type="match status" value="1"/>
</dbReference>
<keyword evidence="5" id="KW-0479">Metal-binding</keyword>
<dbReference type="PANTHER" id="PTHR11136">
    <property type="entry name" value="FOLYLPOLYGLUTAMATE SYNTHASE-RELATED"/>
    <property type="match status" value="1"/>
</dbReference>
<dbReference type="SUPFAM" id="SSF53244">
    <property type="entry name" value="MurD-like peptide ligases, peptide-binding domain"/>
    <property type="match status" value="1"/>
</dbReference>
<evidence type="ECO:0000259" key="10">
    <source>
        <dbReference type="Pfam" id="PF02875"/>
    </source>
</evidence>
<evidence type="ECO:0000256" key="1">
    <source>
        <dbReference type="ARBA" id="ARBA00001946"/>
    </source>
</evidence>
<dbReference type="AlphaFoldDB" id="A0A0F9V0P3"/>
<dbReference type="EMBL" id="LAZR01000726">
    <property type="protein sequence ID" value="KKN59428.1"/>
    <property type="molecule type" value="Genomic_DNA"/>
</dbReference>